<dbReference type="Proteomes" id="UP000472580">
    <property type="component" value="Unassembled WGS sequence"/>
</dbReference>
<keyword evidence="6" id="KW-1185">Reference proteome</keyword>
<dbReference type="OrthoDB" id="9761532at2"/>
<evidence type="ECO:0000256" key="1">
    <source>
        <dbReference type="ARBA" id="ARBA00022670"/>
    </source>
</evidence>
<dbReference type="Gene3D" id="3.40.630.10">
    <property type="entry name" value="Zn peptidases"/>
    <property type="match status" value="1"/>
</dbReference>
<dbReference type="SUPFAM" id="SSF53187">
    <property type="entry name" value="Zn-dependent exopeptidases"/>
    <property type="match status" value="1"/>
</dbReference>
<dbReference type="EMBL" id="WSRP01000002">
    <property type="protein sequence ID" value="MVX55785.1"/>
    <property type="molecule type" value="Genomic_DNA"/>
</dbReference>
<name>A0A6L6YDP4_9BURK</name>
<keyword evidence="1" id="KW-0645">Protease</keyword>
<evidence type="ECO:0000256" key="2">
    <source>
        <dbReference type="ARBA" id="ARBA00022723"/>
    </source>
</evidence>
<dbReference type="Pfam" id="PF07687">
    <property type="entry name" value="M20_dimer"/>
    <property type="match status" value="1"/>
</dbReference>
<comment type="caution">
    <text evidence="5">The sequence shown here is derived from an EMBL/GenBank/DDBJ whole genome shotgun (WGS) entry which is preliminary data.</text>
</comment>
<feature type="domain" description="Peptidase M20 dimerisation" evidence="4">
    <location>
        <begin position="206"/>
        <end position="363"/>
    </location>
</feature>
<dbReference type="InterPro" id="IPR011650">
    <property type="entry name" value="Peptidase_M20_dimer"/>
</dbReference>
<dbReference type="PANTHER" id="PTHR43270">
    <property type="entry name" value="BETA-ALA-HIS DIPEPTIDASE"/>
    <property type="match status" value="1"/>
</dbReference>
<dbReference type="InterPro" id="IPR002933">
    <property type="entry name" value="Peptidase_M20"/>
</dbReference>
<dbReference type="Pfam" id="PF01546">
    <property type="entry name" value="Peptidase_M20"/>
    <property type="match status" value="1"/>
</dbReference>
<dbReference type="GO" id="GO:0006508">
    <property type="term" value="P:proteolysis"/>
    <property type="evidence" value="ECO:0007669"/>
    <property type="project" value="UniProtKB-KW"/>
</dbReference>
<dbReference type="PANTHER" id="PTHR43270:SF4">
    <property type="entry name" value="CARNOSINE DIPEPTIDASE 2, ISOFORM A"/>
    <property type="match status" value="1"/>
</dbReference>
<reference evidence="5 6" key="1">
    <citation type="submission" date="2019-12" db="EMBL/GenBank/DDBJ databases">
        <title>Microbes associate with the intestines of laboratory mice.</title>
        <authorList>
            <person name="Navarre W."/>
            <person name="Wong E."/>
        </authorList>
    </citation>
    <scope>NUCLEOTIDE SEQUENCE [LARGE SCALE GENOMIC DNA]</scope>
    <source>
        <strain evidence="5 6">NM82_D38</strain>
    </source>
</reference>
<proteinExistence type="predicted"/>
<keyword evidence="2" id="KW-0479">Metal-binding</keyword>
<dbReference type="AlphaFoldDB" id="A0A6L6YDP4"/>
<dbReference type="GO" id="GO:0008233">
    <property type="term" value="F:peptidase activity"/>
    <property type="evidence" value="ECO:0007669"/>
    <property type="project" value="UniProtKB-KW"/>
</dbReference>
<dbReference type="GO" id="GO:0046872">
    <property type="term" value="F:metal ion binding"/>
    <property type="evidence" value="ECO:0007669"/>
    <property type="project" value="UniProtKB-KW"/>
</dbReference>
<keyword evidence="3 5" id="KW-0378">Hydrolase</keyword>
<gene>
    <name evidence="5" type="ORF">E5987_01005</name>
</gene>
<dbReference type="Gene3D" id="3.30.70.360">
    <property type="match status" value="1"/>
</dbReference>
<evidence type="ECO:0000256" key="3">
    <source>
        <dbReference type="ARBA" id="ARBA00022801"/>
    </source>
</evidence>
<accession>A0A6L6YDP4</accession>
<sequence>MHQKIYESVERFWQTSMLAALEDFIRIPALSPDFDNSWEKTGHLAFAVEQAKAWAQKQGIRGLKCEIVKDEGCTPCLLVEIEPSSADKFERSVFFYGHLDKQPENEGWDADKSPWVPVLQNGRLYGRGSVDDGYAFYSLLGAVKVMQELGFAHPRCVGLFETCEESSSRHYEAYLDKCRQRLGDIGLVIALDSTCGDYDRLWIVRSLRGMLGGVLKVQTLTEGVHSGEASGIAPSSFMVLRNLLDRLENSATGEMLPQAFKTEISDETVEENRQVAALLGDEVWSHFPFAGATQPLSRDALTCLLNRGWRPEMTVTGIDGVPKVENAGNVMRVFTAAKIGIRLPPGVDAVKASRALSQIVTENPPFQAKVSYSSTVESDGWTAPQTAPWLQKAFEESSQAFWGNAPCYFGMGASIPLLNVFSKTWPKAQFMVAGGLGPNSNAHGPNESLHIEYALKLIASIVWIVANYKE</sequence>
<protein>
    <submittedName>
        <fullName evidence="5">M20/M25/M40 family metallo-hydrolase</fullName>
    </submittedName>
</protein>
<evidence type="ECO:0000259" key="4">
    <source>
        <dbReference type="Pfam" id="PF07687"/>
    </source>
</evidence>
<evidence type="ECO:0000313" key="6">
    <source>
        <dbReference type="Proteomes" id="UP000472580"/>
    </source>
</evidence>
<organism evidence="5 6">
    <name type="scientific">Parasutterella muris</name>
    <dbReference type="NCBI Taxonomy" id="2565572"/>
    <lineage>
        <taxon>Bacteria</taxon>
        <taxon>Pseudomonadati</taxon>
        <taxon>Pseudomonadota</taxon>
        <taxon>Betaproteobacteria</taxon>
        <taxon>Burkholderiales</taxon>
        <taxon>Sutterellaceae</taxon>
        <taxon>Parasutterella</taxon>
    </lineage>
</organism>
<dbReference type="InterPro" id="IPR051458">
    <property type="entry name" value="Cyt/Met_Dipeptidase"/>
</dbReference>
<dbReference type="RefSeq" id="WP_160334218.1">
    <property type="nucleotide sequence ID" value="NZ_WSRP01000002.1"/>
</dbReference>
<evidence type="ECO:0000313" key="5">
    <source>
        <dbReference type="EMBL" id="MVX55785.1"/>
    </source>
</evidence>